<evidence type="ECO:0000313" key="3">
    <source>
        <dbReference type="WBParaSite" id="ACAC_0000598201-mRNA-1"/>
    </source>
</evidence>
<dbReference type="WBParaSite" id="ACAC_0000598201-mRNA-1">
    <property type="protein sequence ID" value="ACAC_0000598201-mRNA-1"/>
    <property type="gene ID" value="ACAC_0000598201"/>
</dbReference>
<evidence type="ECO:0000259" key="1">
    <source>
        <dbReference type="PROSITE" id="PS50878"/>
    </source>
</evidence>
<dbReference type="PANTHER" id="PTHR21301:SF10">
    <property type="entry name" value="REVERSE TRANSCRIPTASE DOMAIN-CONTAINING PROTEIN"/>
    <property type="match status" value="1"/>
</dbReference>
<name>A0A0K0D7D7_ANGCA</name>
<protein>
    <submittedName>
        <fullName evidence="3">Reverse transcriptase domain-containing protein</fullName>
    </submittedName>
</protein>
<reference evidence="3" key="2">
    <citation type="submission" date="2017-02" db="UniProtKB">
        <authorList>
            <consortium name="WormBaseParasite"/>
        </authorList>
    </citation>
    <scope>IDENTIFICATION</scope>
</reference>
<proteinExistence type="predicted"/>
<evidence type="ECO:0000313" key="2">
    <source>
        <dbReference type="Proteomes" id="UP000035642"/>
    </source>
</evidence>
<accession>A0A0K0D7D7</accession>
<dbReference type="InterPro" id="IPR000477">
    <property type="entry name" value="RT_dom"/>
</dbReference>
<keyword evidence="2" id="KW-1185">Reference proteome</keyword>
<feature type="domain" description="Reverse transcriptase" evidence="1">
    <location>
        <begin position="1"/>
        <end position="79"/>
    </location>
</feature>
<sequence>MGQRLAPTFEVAFMSKVEAPVIDPRPMLYFRYIDDCFVTCFTEEEMDKRFELLNEQSQNIKFTTEKPKKKLASISKLPN</sequence>
<dbReference type="AlphaFoldDB" id="A0A0K0D7D7"/>
<dbReference type="Proteomes" id="UP000035642">
    <property type="component" value="Unassembled WGS sequence"/>
</dbReference>
<dbReference type="PROSITE" id="PS50878">
    <property type="entry name" value="RT_POL"/>
    <property type="match status" value="1"/>
</dbReference>
<reference evidence="2" key="1">
    <citation type="submission" date="2012-09" db="EMBL/GenBank/DDBJ databases">
        <authorList>
            <person name="Martin A.A."/>
        </authorList>
    </citation>
    <scope>NUCLEOTIDE SEQUENCE</scope>
</reference>
<dbReference type="PANTHER" id="PTHR21301">
    <property type="entry name" value="REVERSE TRANSCRIPTASE"/>
    <property type="match status" value="1"/>
</dbReference>
<organism evidence="2 3">
    <name type="scientific">Angiostrongylus cantonensis</name>
    <name type="common">Rat lungworm</name>
    <dbReference type="NCBI Taxonomy" id="6313"/>
    <lineage>
        <taxon>Eukaryota</taxon>
        <taxon>Metazoa</taxon>
        <taxon>Ecdysozoa</taxon>
        <taxon>Nematoda</taxon>
        <taxon>Chromadorea</taxon>
        <taxon>Rhabditida</taxon>
        <taxon>Rhabditina</taxon>
        <taxon>Rhabditomorpha</taxon>
        <taxon>Strongyloidea</taxon>
        <taxon>Metastrongylidae</taxon>
        <taxon>Angiostrongylus</taxon>
    </lineage>
</organism>